<dbReference type="GO" id="GO:0009062">
    <property type="term" value="P:fatty acid catabolic process"/>
    <property type="evidence" value="ECO:0007669"/>
    <property type="project" value="TreeGrafter"/>
</dbReference>
<dbReference type="SMART" id="SM00775">
    <property type="entry name" value="LNS2"/>
    <property type="match status" value="1"/>
</dbReference>
<feature type="region of interest" description="Disordered" evidence="6">
    <location>
        <begin position="464"/>
        <end position="504"/>
    </location>
</feature>
<comment type="cofactor">
    <cofactor evidence="2">
        <name>Mg(2+)</name>
        <dbReference type="ChEBI" id="CHEBI:18420"/>
    </cofactor>
</comment>
<proteinExistence type="inferred from homology"/>
<dbReference type="PANTHER" id="PTHR12181">
    <property type="entry name" value="LIPIN"/>
    <property type="match status" value="1"/>
</dbReference>
<dbReference type="EC" id="3.1.3.4" evidence="4"/>
<dbReference type="InterPro" id="IPR013209">
    <property type="entry name" value="LNS2"/>
</dbReference>
<dbReference type="InterPro" id="IPR026058">
    <property type="entry name" value="LIPIN"/>
</dbReference>
<protein>
    <recommendedName>
        <fullName evidence="4">phosphatidate phosphatase</fullName>
        <ecNumber evidence="4">3.1.3.4</ecNumber>
    </recommendedName>
</protein>
<organism evidence="8 10">
    <name type="scientific">Galleria mellonella</name>
    <name type="common">Greater wax moth</name>
    <dbReference type="NCBI Taxonomy" id="7137"/>
    <lineage>
        <taxon>Eukaryota</taxon>
        <taxon>Metazoa</taxon>
        <taxon>Ecdysozoa</taxon>
        <taxon>Arthropoda</taxon>
        <taxon>Hexapoda</taxon>
        <taxon>Insecta</taxon>
        <taxon>Pterygota</taxon>
        <taxon>Neoptera</taxon>
        <taxon>Endopterygota</taxon>
        <taxon>Lepidoptera</taxon>
        <taxon>Glossata</taxon>
        <taxon>Ditrysia</taxon>
        <taxon>Pyraloidea</taxon>
        <taxon>Pyralidae</taxon>
        <taxon>Galleriinae</taxon>
        <taxon>Galleria</taxon>
    </lineage>
</organism>
<evidence type="ECO:0000256" key="4">
    <source>
        <dbReference type="ARBA" id="ARBA00012638"/>
    </source>
</evidence>
<feature type="compositionally biased region" description="Basic and acidic residues" evidence="6">
    <location>
        <begin position="128"/>
        <end position="143"/>
    </location>
</feature>
<feature type="region of interest" description="Disordered" evidence="6">
    <location>
        <begin position="121"/>
        <end position="170"/>
    </location>
</feature>
<feature type="compositionally biased region" description="Basic and acidic residues" evidence="6">
    <location>
        <begin position="692"/>
        <end position="709"/>
    </location>
</feature>
<feature type="compositionally biased region" description="Basic and acidic residues" evidence="6">
    <location>
        <begin position="161"/>
        <end position="170"/>
    </location>
</feature>
<evidence type="ECO:0000259" key="7">
    <source>
        <dbReference type="SMART" id="SM00775"/>
    </source>
</evidence>
<name>A0A6J3C6N5_GALME</name>
<feature type="region of interest" description="Disordered" evidence="6">
    <location>
        <begin position="227"/>
        <end position="291"/>
    </location>
</feature>
<feature type="compositionally biased region" description="Polar residues" evidence="6">
    <location>
        <begin position="345"/>
        <end position="367"/>
    </location>
</feature>
<dbReference type="PANTHER" id="PTHR12181:SF12">
    <property type="entry name" value="PHOSPHATIDATE PHOSPHATASE"/>
    <property type="match status" value="1"/>
</dbReference>
<dbReference type="RefSeq" id="XP_031769134.2">
    <property type="nucleotide sequence ID" value="XM_031913274.2"/>
</dbReference>
<dbReference type="GeneID" id="113518351"/>
<feature type="region of interest" description="Disordered" evidence="6">
    <location>
        <begin position="625"/>
        <end position="656"/>
    </location>
</feature>
<keyword evidence="5" id="KW-0378">Hydrolase</keyword>
<feature type="domain" description="LNS2/PITP" evidence="7">
    <location>
        <begin position="777"/>
        <end position="933"/>
    </location>
</feature>
<evidence type="ECO:0000313" key="10">
    <source>
        <dbReference type="RefSeq" id="XP_031769133.2"/>
    </source>
</evidence>
<dbReference type="GO" id="GO:0008195">
    <property type="term" value="F:phosphatidate phosphatase activity"/>
    <property type="evidence" value="ECO:0007669"/>
    <property type="project" value="UniProtKB-EC"/>
</dbReference>
<evidence type="ECO:0000256" key="6">
    <source>
        <dbReference type="SAM" id="MobiDB-lite"/>
    </source>
</evidence>
<dbReference type="GO" id="GO:0019432">
    <property type="term" value="P:triglyceride biosynthetic process"/>
    <property type="evidence" value="ECO:0007669"/>
    <property type="project" value="TreeGrafter"/>
</dbReference>
<evidence type="ECO:0000256" key="1">
    <source>
        <dbReference type="ARBA" id="ARBA00001180"/>
    </source>
</evidence>
<comment type="catalytic activity">
    <reaction evidence="1">
        <text>a 1,2-diacyl-sn-glycero-3-phosphate + H2O = a 1,2-diacyl-sn-glycerol + phosphate</text>
        <dbReference type="Rhea" id="RHEA:27429"/>
        <dbReference type="ChEBI" id="CHEBI:15377"/>
        <dbReference type="ChEBI" id="CHEBI:17815"/>
        <dbReference type="ChEBI" id="CHEBI:43474"/>
        <dbReference type="ChEBI" id="CHEBI:58608"/>
        <dbReference type="EC" id="3.1.3.4"/>
    </reaction>
    <physiologicalReaction direction="left-to-right" evidence="1">
        <dbReference type="Rhea" id="RHEA:27430"/>
    </physiologicalReaction>
</comment>
<feature type="compositionally biased region" description="Low complexity" evidence="6">
    <location>
        <begin position="492"/>
        <end position="501"/>
    </location>
</feature>
<evidence type="ECO:0000256" key="5">
    <source>
        <dbReference type="ARBA" id="ARBA00022801"/>
    </source>
</evidence>
<dbReference type="InterPro" id="IPR007651">
    <property type="entry name" value="Lipin_N"/>
</dbReference>
<dbReference type="Pfam" id="PF08235">
    <property type="entry name" value="LNS2"/>
    <property type="match status" value="1"/>
</dbReference>
<dbReference type="RefSeq" id="XP_031769132.2">
    <property type="nucleotide sequence ID" value="XM_031913272.2"/>
</dbReference>
<feature type="compositionally biased region" description="Low complexity" evidence="6">
    <location>
        <begin position="261"/>
        <end position="270"/>
    </location>
</feature>
<gene>
    <name evidence="9 10 11" type="primary">LOC113518351</name>
</gene>
<dbReference type="GO" id="GO:0032869">
    <property type="term" value="P:cellular response to insulin stimulus"/>
    <property type="evidence" value="ECO:0007669"/>
    <property type="project" value="TreeGrafter"/>
</dbReference>
<dbReference type="SUPFAM" id="SSF56784">
    <property type="entry name" value="HAD-like"/>
    <property type="match status" value="1"/>
</dbReference>
<dbReference type="Proteomes" id="UP001652740">
    <property type="component" value="Unplaced"/>
</dbReference>
<feature type="compositionally biased region" description="Polar residues" evidence="6">
    <location>
        <begin position="276"/>
        <end position="286"/>
    </location>
</feature>
<sequence length="1017" mass="112870">MYSMNYIGKFIANFREFYNEINGATLTGAIDVVVVEQADGSFTCSPFHVRFGKLGVLRSRFKVVDLELNGEPLNIHMKLGESGEAFFVEEVGEDEAECSAHLATSPIPAARFDELYEPRRRNSLSAVEPDHGQASDYTKRRYTADGQTMQKPNLSTLTKKVNQEEKSGNDTEHDALFEMEGFDETSSDQTDGRTPKTFAAAKLGGAESEASQTVQKISAHNDFRPIEAAPSNQEELKQNGNGKKKKKTRKVSSKKKHQRKSSTSSISSQSDRAGSDQRSSQPTSIPNVHDINFFSDSEVTAATLSEEMSNLNLNGDNRIPMALSDTAFEVHAASRHARGSRGGTPVQSDTEVELTRTTAGDKSSQSWRWGELPEPPVRTVESPVTSASPASPASPAEPASPTEPLSSDEERPGRRGVLSGMFRFMSTREASSDVAEGVYLDDLDRGQVDPDLYFPKHHTDRYRTGMPNATMVPAGPTEEEYESGNGPSLPQSPASLDPPTLDSDDDEKLLAKLVSRGAVEVYVREEMVSRALPFEEFCARGASLAGERDGRLLVRLGGRLLPWRSAGPLLLSLLAYRRPLPTRVMEELEKGTDKEGVESQSRAADSAAKPRGYSWWSWRRSNAEAKRNESLPSTHEAKGNSLEGTETAESKEPVANVEKLAEGEKVEVTNIDEIVEPSTSTVANVIDPVTIDNKKTQDHGGDRQEHSSSESDQEGQEQRPMRRHSTFRKSLRLSSEQIKNLNLREGMNEMVFSVTTAYQGTTRCKCNVFRWRYDDKIVISDIDGTITKSDVLGHIFPLVGKDWAQSGVAQLFTKIKNNGYQLLYLSARAIGQARVTREYLRSIRQGEVCLPDGPLLLNPTSLLRAFHREVIEKKPEEFKIQCLADIKALFPQGSNPFYAGYGNRVNDVCAYQAVGIPIVRIFTINYKGELKHELTQTFQSTYNVQSNMVDDFFPPLKRDNVIKSSSSLRYSHMSVMVDQVFPPALCEPSDEFSQTIFWREPLPEIELPPTTPLVSKH</sequence>
<keyword evidence="8" id="KW-1185">Reference proteome</keyword>
<evidence type="ECO:0000256" key="3">
    <source>
        <dbReference type="ARBA" id="ARBA00005476"/>
    </source>
</evidence>
<feature type="compositionally biased region" description="Basic residues" evidence="6">
    <location>
        <begin position="242"/>
        <end position="260"/>
    </location>
</feature>
<dbReference type="AlphaFoldDB" id="A0A6J3C6N5"/>
<dbReference type="InterPro" id="IPR036412">
    <property type="entry name" value="HAD-like_sf"/>
</dbReference>
<feature type="compositionally biased region" description="Polar residues" evidence="6">
    <location>
        <begin position="145"/>
        <end position="160"/>
    </location>
</feature>
<reference evidence="9 10" key="1">
    <citation type="submission" date="2025-05" db="UniProtKB">
        <authorList>
            <consortium name="RefSeq"/>
        </authorList>
    </citation>
    <scope>IDENTIFICATION</scope>
    <source>
        <tissue evidence="9 10">Whole larvae</tissue>
    </source>
</reference>
<dbReference type="GO" id="GO:0003713">
    <property type="term" value="F:transcription coactivator activity"/>
    <property type="evidence" value="ECO:0007669"/>
    <property type="project" value="TreeGrafter"/>
</dbReference>
<dbReference type="GO" id="GO:0045944">
    <property type="term" value="P:positive regulation of transcription by RNA polymerase II"/>
    <property type="evidence" value="ECO:0007669"/>
    <property type="project" value="TreeGrafter"/>
</dbReference>
<feature type="compositionally biased region" description="Low complexity" evidence="6">
    <location>
        <begin position="380"/>
        <end position="405"/>
    </location>
</feature>
<accession>A0A6J3C6N5</accession>
<dbReference type="InterPro" id="IPR031703">
    <property type="entry name" value="Lipin_mid"/>
</dbReference>
<dbReference type="Pfam" id="PF04571">
    <property type="entry name" value="Lipin_N"/>
    <property type="match status" value="1"/>
</dbReference>
<feature type="region of interest" description="Disordered" evidence="6">
    <location>
        <begin position="333"/>
        <end position="415"/>
    </location>
</feature>
<dbReference type="Pfam" id="PF16876">
    <property type="entry name" value="Lipin_mid"/>
    <property type="match status" value="1"/>
</dbReference>
<feature type="compositionally biased region" description="Polar residues" evidence="6">
    <location>
        <begin position="230"/>
        <end position="241"/>
    </location>
</feature>
<dbReference type="GO" id="GO:0005634">
    <property type="term" value="C:nucleus"/>
    <property type="evidence" value="ECO:0007669"/>
    <property type="project" value="TreeGrafter"/>
</dbReference>
<evidence type="ECO:0000313" key="8">
    <source>
        <dbReference type="Proteomes" id="UP001652740"/>
    </source>
</evidence>
<feature type="region of interest" description="Disordered" evidence="6">
    <location>
        <begin position="682"/>
        <end position="729"/>
    </location>
</feature>
<dbReference type="RefSeq" id="XP_031769133.2">
    <property type="nucleotide sequence ID" value="XM_031913273.2"/>
</dbReference>
<dbReference type="InterPro" id="IPR031315">
    <property type="entry name" value="LNS2/PITP"/>
</dbReference>
<evidence type="ECO:0000313" key="9">
    <source>
        <dbReference type="RefSeq" id="XP_031769132.2"/>
    </source>
</evidence>
<evidence type="ECO:0000313" key="11">
    <source>
        <dbReference type="RefSeq" id="XP_031769134.2"/>
    </source>
</evidence>
<comment type="similarity">
    <text evidence="3">Belongs to the lipin family.</text>
</comment>
<evidence type="ECO:0000256" key="2">
    <source>
        <dbReference type="ARBA" id="ARBA00001946"/>
    </source>
</evidence>